<feature type="compositionally biased region" description="Low complexity" evidence="1">
    <location>
        <begin position="285"/>
        <end position="297"/>
    </location>
</feature>
<evidence type="ECO:0000313" key="2">
    <source>
        <dbReference type="EMBL" id="SAM04179.1"/>
    </source>
</evidence>
<feature type="compositionally biased region" description="Low complexity" evidence="1">
    <location>
        <begin position="266"/>
        <end position="278"/>
    </location>
</feature>
<proteinExistence type="predicted"/>
<dbReference type="STRING" id="4829.A0A163MEP5"/>
<feature type="compositionally biased region" description="Pro residues" evidence="1">
    <location>
        <begin position="369"/>
        <end position="384"/>
    </location>
</feature>
<feature type="region of interest" description="Disordered" evidence="1">
    <location>
        <begin position="261"/>
        <end position="465"/>
    </location>
</feature>
<dbReference type="AlphaFoldDB" id="A0A163MEP5"/>
<name>A0A163MEP5_ABSGL</name>
<dbReference type="InParanoid" id="A0A163MEP5"/>
<reference evidence="2" key="1">
    <citation type="submission" date="2016-04" db="EMBL/GenBank/DDBJ databases">
        <authorList>
            <person name="Evans L.H."/>
            <person name="Alamgir A."/>
            <person name="Owens N."/>
            <person name="Weber N.D."/>
            <person name="Virtaneva K."/>
            <person name="Barbian K."/>
            <person name="Babar A."/>
            <person name="Rosenke K."/>
        </authorList>
    </citation>
    <scope>NUCLEOTIDE SEQUENCE [LARGE SCALE GENOMIC DNA]</scope>
    <source>
        <strain evidence="2">CBS 101.48</strain>
    </source>
</reference>
<sequence length="476" mass="54061">MSVQAAVAFLDGTDTLPKSRHGSPRVVNKSLKTTTKIIPPLDHNSISTTTTTTTASKRPQRTNNVFDKHAEELTALYQEVLDNYESAKVTITQLEADVECNSTKVRDYEIRVKYLAQKLEQVSEERDLLEQELATLKDQHTTAPAQPTKSDNDDNDYDKHVDTEGVVKIMQEQQVDDAYYDEILDAYEEHRSQENGNNTDIQQTQHNEQRLIMEQVLAEYDQGMKLAMETYVADLEKKRLENKTLQSMVKKQDELIKKLENQCNNTSRPSTPHTTPTSDRQYPLQQQQQQQQQQSKQQSDRTRKVNNEHKSQPKQHPKLRSSPYRSSIDVLEEIAKTDRIPPSIPATIRSTPSPQPFPYHHQRDTGRSTPPPFAPPRTPLPPLPTSHSSSSLNNESMTRNSLISYSRSSTSSTSWSSDEHPHNHSHHPLSTIVTAIPKHNSTDDGNTNYTPLIRPLDSSPPPLTSGSFWKGLKKKF</sequence>
<feature type="region of interest" description="Disordered" evidence="1">
    <location>
        <begin position="40"/>
        <end position="59"/>
    </location>
</feature>
<keyword evidence="3" id="KW-1185">Reference proteome</keyword>
<dbReference type="EMBL" id="LT554351">
    <property type="protein sequence ID" value="SAM04179.1"/>
    <property type="molecule type" value="Genomic_DNA"/>
</dbReference>
<organism evidence="2">
    <name type="scientific">Absidia glauca</name>
    <name type="common">Pin mould</name>
    <dbReference type="NCBI Taxonomy" id="4829"/>
    <lineage>
        <taxon>Eukaryota</taxon>
        <taxon>Fungi</taxon>
        <taxon>Fungi incertae sedis</taxon>
        <taxon>Mucoromycota</taxon>
        <taxon>Mucoromycotina</taxon>
        <taxon>Mucoromycetes</taxon>
        <taxon>Mucorales</taxon>
        <taxon>Cunninghamellaceae</taxon>
        <taxon>Absidia</taxon>
    </lineage>
</organism>
<evidence type="ECO:0000256" key="1">
    <source>
        <dbReference type="SAM" id="MobiDB-lite"/>
    </source>
</evidence>
<dbReference type="OMA" id="WRPASIS"/>
<protein>
    <submittedName>
        <fullName evidence="2">Uncharacterized protein</fullName>
    </submittedName>
</protein>
<accession>A0A163MEP5</accession>
<feature type="compositionally biased region" description="Basic and acidic residues" evidence="1">
    <location>
        <begin position="298"/>
        <end position="311"/>
    </location>
</feature>
<feature type="compositionally biased region" description="Low complexity" evidence="1">
    <location>
        <begin position="401"/>
        <end position="416"/>
    </location>
</feature>
<evidence type="ECO:0000313" key="3">
    <source>
        <dbReference type="Proteomes" id="UP000078561"/>
    </source>
</evidence>
<dbReference type="OrthoDB" id="2281102at2759"/>
<dbReference type="Proteomes" id="UP000078561">
    <property type="component" value="Unassembled WGS sequence"/>
</dbReference>
<gene>
    <name evidence="2" type="primary">ABSGL_10039.1 scaffold 11786</name>
</gene>
<feature type="region of interest" description="Disordered" evidence="1">
    <location>
        <begin position="135"/>
        <end position="159"/>
    </location>
</feature>